<dbReference type="AlphaFoldDB" id="A0A101V0G4"/>
<dbReference type="Pfam" id="PF01370">
    <property type="entry name" value="Epimerase"/>
    <property type="match status" value="1"/>
</dbReference>
<feature type="domain" description="NAD-dependent epimerase/dehydratase" evidence="2">
    <location>
        <begin position="3"/>
        <end position="225"/>
    </location>
</feature>
<dbReference type="OrthoDB" id="9801785at2"/>
<proteinExistence type="inferred from homology"/>
<evidence type="ECO:0000313" key="4">
    <source>
        <dbReference type="Proteomes" id="UP000053260"/>
    </source>
</evidence>
<dbReference type="Proteomes" id="UP000053260">
    <property type="component" value="Unassembled WGS sequence"/>
</dbReference>
<reference evidence="3 4" key="1">
    <citation type="submission" date="2015-10" db="EMBL/GenBank/DDBJ databases">
        <title>Draft genome sequence of Streptomyces sp. RV15, isolated from a marine sponge.</title>
        <authorList>
            <person name="Ruckert C."/>
            <person name="Abdelmohsen U.R."/>
            <person name="Winkler A."/>
            <person name="Hentschel U."/>
            <person name="Kalinowski J."/>
            <person name="Kampfer P."/>
            <person name="Glaeser S."/>
        </authorList>
    </citation>
    <scope>NUCLEOTIDE SEQUENCE [LARGE SCALE GENOMIC DNA]</scope>
    <source>
        <strain evidence="3 4">RV15</strain>
    </source>
</reference>
<dbReference type="STRING" id="909626.AQJ91_15960"/>
<gene>
    <name evidence="3" type="ORF">AQJ91_15960</name>
</gene>
<dbReference type="SUPFAM" id="SSF51735">
    <property type="entry name" value="NAD(P)-binding Rossmann-fold domains"/>
    <property type="match status" value="1"/>
</dbReference>
<dbReference type="Gene3D" id="3.40.50.720">
    <property type="entry name" value="NAD(P)-binding Rossmann-like Domain"/>
    <property type="match status" value="1"/>
</dbReference>
<sequence>MNVVVTGGAGFIGANLCRELSARPSIGRIIALDDLSTGRAANLEGVDAELVEGTILDPDLLDDVVSSADAVVHLAARPSVPRSLADPFASHETNATGTVRVLEACRRRGSHMVAASSSSVYGAVPTLPKHEDLPTRPLSPYAASKLATEAYVLGHGASFGLPVLALRFFNVYGPLQPAGHAYAAVVPAFIDAMLRGAPVTVFGDGLQTRDFTYVGTIVRVLADAVLREVTCPGPVNLAFGTRVSIRELIQHLAAVVGGQPPSVQHRAARPGDVRDSQAADHVLRGLFPDVTPVPLDEGLAETVRWFRGLPEYAAQSAGEPAVAGVL</sequence>
<dbReference type="InterPro" id="IPR001509">
    <property type="entry name" value="Epimerase_deHydtase"/>
</dbReference>
<comment type="caution">
    <text evidence="3">The sequence shown here is derived from an EMBL/GenBank/DDBJ whole genome shotgun (WGS) entry which is preliminary data.</text>
</comment>
<keyword evidence="4" id="KW-1185">Reference proteome</keyword>
<evidence type="ECO:0000256" key="1">
    <source>
        <dbReference type="ARBA" id="ARBA00007637"/>
    </source>
</evidence>
<dbReference type="Gene3D" id="3.90.25.10">
    <property type="entry name" value="UDP-galactose 4-epimerase, domain 1"/>
    <property type="match status" value="1"/>
</dbReference>
<accession>A0A101V0G4</accession>
<dbReference type="EMBL" id="LMXB01000041">
    <property type="protein sequence ID" value="KUO20265.1"/>
    <property type="molecule type" value="Genomic_DNA"/>
</dbReference>
<dbReference type="PANTHER" id="PTHR43000">
    <property type="entry name" value="DTDP-D-GLUCOSE 4,6-DEHYDRATASE-RELATED"/>
    <property type="match status" value="1"/>
</dbReference>
<evidence type="ECO:0000259" key="2">
    <source>
        <dbReference type="Pfam" id="PF01370"/>
    </source>
</evidence>
<evidence type="ECO:0000313" key="3">
    <source>
        <dbReference type="EMBL" id="KUO20265.1"/>
    </source>
</evidence>
<name>A0A101V0G4_9ACTN</name>
<protein>
    <submittedName>
        <fullName evidence="3">GDP-mannose 4,6-dehydratase</fullName>
    </submittedName>
</protein>
<organism evidence="3 4">
    <name type="scientific">Streptomyces dysideae</name>
    <dbReference type="NCBI Taxonomy" id="909626"/>
    <lineage>
        <taxon>Bacteria</taxon>
        <taxon>Bacillati</taxon>
        <taxon>Actinomycetota</taxon>
        <taxon>Actinomycetes</taxon>
        <taxon>Kitasatosporales</taxon>
        <taxon>Streptomycetaceae</taxon>
        <taxon>Streptomyces</taxon>
    </lineage>
</organism>
<comment type="similarity">
    <text evidence="1">Belongs to the NAD(P)-dependent epimerase/dehydratase family.</text>
</comment>
<dbReference type="RefSeq" id="WP_067021511.1">
    <property type="nucleotide sequence ID" value="NZ_KQ949082.1"/>
</dbReference>
<dbReference type="InterPro" id="IPR036291">
    <property type="entry name" value="NAD(P)-bd_dom_sf"/>
</dbReference>